<accession>A0ABU7TQW4</accession>
<proteinExistence type="predicted"/>
<reference evidence="1 2" key="1">
    <citation type="journal article" date="2012" name="Genet. Mol. Biol.">
        <title>Analysis of 16S rRNA and mxaF genes revealing insights into Methylobacterium niche-specific plant association.</title>
        <authorList>
            <person name="Dourado M.N."/>
            <person name="Andreote F.D."/>
            <person name="Dini-Andreote F."/>
            <person name="Conti R."/>
            <person name="Araujo J.M."/>
            <person name="Araujo W.L."/>
        </authorList>
    </citation>
    <scope>NUCLEOTIDE SEQUENCE [LARGE SCALE GENOMIC DNA]</scope>
    <source>
        <strain evidence="1 2">TC3-10</strain>
    </source>
</reference>
<dbReference type="EMBL" id="MLCA01000009">
    <property type="protein sequence ID" value="MEE7492220.1"/>
    <property type="molecule type" value="Genomic_DNA"/>
</dbReference>
<evidence type="ECO:0000313" key="1">
    <source>
        <dbReference type="EMBL" id="MEE7492220.1"/>
    </source>
</evidence>
<dbReference type="Proteomes" id="UP001355206">
    <property type="component" value="Unassembled WGS sequence"/>
</dbReference>
<name>A0ABU7TQW4_9HYPH</name>
<comment type="caution">
    <text evidence="1">The sequence shown here is derived from an EMBL/GenBank/DDBJ whole genome shotgun (WGS) entry which is preliminary data.</text>
</comment>
<evidence type="ECO:0000313" key="2">
    <source>
        <dbReference type="Proteomes" id="UP001355206"/>
    </source>
</evidence>
<sequence>MGSSDLDYGLEMLGKAVARDTYGIAATNDGGRALRRRIVRGLLALEKAGLANVVRVEGRVFGAELTAAGIDRGRAIAGRTPAPARIPGDVVDVVLAMPGSGPRK</sequence>
<protein>
    <submittedName>
        <fullName evidence="1">Uncharacterized protein</fullName>
    </submittedName>
</protein>
<dbReference type="RefSeq" id="WP_331302755.1">
    <property type="nucleotide sequence ID" value="NZ_MLCA01000009.1"/>
</dbReference>
<keyword evidence="2" id="KW-1185">Reference proteome</keyword>
<organism evidence="1 2">
    <name type="scientific">Methylobacterium oryzae</name>
    <dbReference type="NCBI Taxonomy" id="334852"/>
    <lineage>
        <taxon>Bacteria</taxon>
        <taxon>Pseudomonadati</taxon>
        <taxon>Pseudomonadota</taxon>
        <taxon>Alphaproteobacteria</taxon>
        <taxon>Hyphomicrobiales</taxon>
        <taxon>Methylobacteriaceae</taxon>
        <taxon>Methylobacterium</taxon>
    </lineage>
</organism>
<gene>
    <name evidence="1" type="ORF">MOTC310_17750</name>
</gene>